<dbReference type="Pfam" id="PF03083">
    <property type="entry name" value="MtN3_slv"/>
    <property type="match status" value="1"/>
</dbReference>
<comment type="similarity">
    <text evidence="2 9">Belongs to the SWEET sugar transporter family.</text>
</comment>
<evidence type="ECO:0000256" key="4">
    <source>
        <dbReference type="ARBA" id="ARBA00022597"/>
    </source>
</evidence>
<evidence type="ECO:0000256" key="1">
    <source>
        <dbReference type="ARBA" id="ARBA00004127"/>
    </source>
</evidence>
<comment type="subcellular location">
    <subcellularLocation>
        <location evidence="1">Endomembrane system</location>
        <topology evidence="1">Multi-pass membrane protein</topology>
    </subcellularLocation>
</comment>
<dbReference type="PANTHER" id="PTHR10791">
    <property type="entry name" value="RAG1-ACTIVATING PROTEIN 1"/>
    <property type="match status" value="1"/>
</dbReference>
<feature type="transmembrane region" description="Helical" evidence="9">
    <location>
        <begin position="51"/>
        <end position="76"/>
    </location>
</feature>
<dbReference type="GO" id="GO:0016020">
    <property type="term" value="C:membrane"/>
    <property type="evidence" value="ECO:0007669"/>
    <property type="project" value="InterPro"/>
</dbReference>
<evidence type="ECO:0000256" key="7">
    <source>
        <dbReference type="ARBA" id="ARBA00022989"/>
    </source>
</evidence>
<dbReference type="GO" id="GO:0051119">
    <property type="term" value="F:sugar transmembrane transporter activity"/>
    <property type="evidence" value="ECO:0007669"/>
    <property type="project" value="InterPro"/>
</dbReference>
<dbReference type="Gramene" id="EOY11533">
    <property type="protein sequence ID" value="EOY11533"/>
    <property type="gene ID" value="TCM_026676"/>
</dbReference>
<dbReference type="Proteomes" id="UP000026915">
    <property type="component" value="Chromosome 5"/>
</dbReference>
<evidence type="ECO:0000256" key="9">
    <source>
        <dbReference type="RuleBase" id="RU910715"/>
    </source>
</evidence>
<comment type="function">
    <text evidence="9">Mediates both low-affinity uptake and efflux of sugar across the membrane.</text>
</comment>
<evidence type="ECO:0000256" key="3">
    <source>
        <dbReference type="ARBA" id="ARBA00022448"/>
    </source>
</evidence>
<keyword evidence="7 9" id="KW-1133">Transmembrane helix</keyword>
<evidence type="ECO:0000313" key="11">
    <source>
        <dbReference type="Proteomes" id="UP000026915"/>
    </source>
</evidence>
<dbReference type="InterPro" id="IPR047664">
    <property type="entry name" value="SWEET"/>
</dbReference>
<accession>A0A061F3P7</accession>
<evidence type="ECO:0000256" key="2">
    <source>
        <dbReference type="ARBA" id="ARBA00007809"/>
    </source>
</evidence>
<dbReference type="AlphaFoldDB" id="A0A061F3P7"/>
<gene>
    <name evidence="10" type="ORF">TCM_026676</name>
</gene>
<name>A0A061F3P7_THECC</name>
<keyword evidence="5 9" id="KW-0812">Transmembrane</keyword>
<keyword evidence="6" id="KW-0677">Repeat</keyword>
<dbReference type="PANTHER" id="PTHR10791:SF131">
    <property type="entry name" value="BIDIRECTIONAL SUGAR TRANSPORTER SWEET"/>
    <property type="match status" value="1"/>
</dbReference>
<evidence type="ECO:0000256" key="8">
    <source>
        <dbReference type="ARBA" id="ARBA00023136"/>
    </source>
</evidence>
<evidence type="ECO:0000313" key="10">
    <source>
        <dbReference type="EMBL" id="EOY11533.1"/>
    </source>
</evidence>
<dbReference type="FunFam" id="1.20.1280.290:FF:000001">
    <property type="entry name" value="Bidirectional sugar transporter SWEET"/>
    <property type="match status" value="1"/>
</dbReference>
<dbReference type="InterPro" id="IPR004316">
    <property type="entry name" value="SWEET_rpt"/>
</dbReference>
<protein>
    <recommendedName>
        <fullName evidence="9">Bidirectional sugar transporter SWEET</fullName>
    </recommendedName>
</protein>
<comment type="caution">
    <text evidence="9">Lacks conserved residue(s) required for the propagation of feature annotation.</text>
</comment>
<keyword evidence="3 9" id="KW-0813">Transport</keyword>
<proteinExistence type="inferred from homology"/>
<feature type="transmembrane region" description="Helical" evidence="9">
    <location>
        <begin position="121"/>
        <end position="144"/>
    </location>
</feature>
<dbReference type="EMBL" id="CM001883">
    <property type="protein sequence ID" value="EOY11533.1"/>
    <property type="molecule type" value="Genomic_DNA"/>
</dbReference>
<reference evidence="10 11" key="1">
    <citation type="journal article" date="2013" name="Genome Biol.">
        <title>The genome sequence of the most widely cultivated cacao type and its use to identify candidate genes regulating pod color.</title>
        <authorList>
            <person name="Motamayor J.C."/>
            <person name="Mockaitis K."/>
            <person name="Schmutz J."/>
            <person name="Haiminen N."/>
            <person name="Iii D.L."/>
            <person name="Cornejo O."/>
            <person name="Findley S.D."/>
            <person name="Zheng P."/>
            <person name="Utro F."/>
            <person name="Royaert S."/>
            <person name="Saski C."/>
            <person name="Jenkins J."/>
            <person name="Podicheti R."/>
            <person name="Zhao M."/>
            <person name="Scheffler B.E."/>
            <person name="Stack J.C."/>
            <person name="Feltus F.A."/>
            <person name="Mustiga G.M."/>
            <person name="Amores F."/>
            <person name="Phillips W."/>
            <person name="Marelli J.P."/>
            <person name="May G.D."/>
            <person name="Shapiro H."/>
            <person name="Ma J."/>
            <person name="Bustamante C.D."/>
            <person name="Schnell R.J."/>
            <person name="Main D."/>
            <person name="Gilbert D."/>
            <person name="Parida L."/>
            <person name="Kuhn D.N."/>
        </authorList>
    </citation>
    <scope>NUCLEOTIDE SEQUENCE [LARGE SCALE GENOMIC DNA]</scope>
    <source>
        <strain evidence="11">cv. Matina 1-6</strain>
    </source>
</reference>
<organism evidence="10 11">
    <name type="scientific">Theobroma cacao</name>
    <name type="common">Cacao</name>
    <name type="synonym">Cocoa</name>
    <dbReference type="NCBI Taxonomy" id="3641"/>
    <lineage>
        <taxon>Eukaryota</taxon>
        <taxon>Viridiplantae</taxon>
        <taxon>Streptophyta</taxon>
        <taxon>Embryophyta</taxon>
        <taxon>Tracheophyta</taxon>
        <taxon>Spermatophyta</taxon>
        <taxon>Magnoliopsida</taxon>
        <taxon>eudicotyledons</taxon>
        <taxon>Gunneridae</taxon>
        <taxon>Pentapetalae</taxon>
        <taxon>rosids</taxon>
        <taxon>malvids</taxon>
        <taxon>Malvales</taxon>
        <taxon>Malvaceae</taxon>
        <taxon>Byttnerioideae</taxon>
        <taxon>Theobroma</taxon>
    </lineage>
</organism>
<dbReference type="GO" id="GO:0012505">
    <property type="term" value="C:endomembrane system"/>
    <property type="evidence" value="ECO:0007669"/>
    <property type="project" value="UniProtKB-SubCell"/>
</dbReference>
<feature type="transmembrane region" description="Helical" evidence="9">
    <location>
        <begin position="150"/>
        <end position="169"/>
    </location>
</feature>
<sequence length="262" mass="29076">MSSSLTSLVPSDVKTLSEFGNFREHSNPNIAVDLQSKNLHTSSEFFFLQPVYSLSMVTLVTIFGLLGNITTGLVYLSPAKTFWHIVQRGSTEEFDSLPYVVKLLNGYMWVYYGLVKPNSILVATINGFGAVLELIYVIIFLILAPPRMRVITAILFGILDVVFPVAVVLISQLSFNREMQINISGFLSLLFSVATYGSPLSIMIPNGSGFVLGTAQLVLYAMYWKPKQPKRTSDNVEDDWQHEHLIADSGPSLKNNESRADA</sequence>
<feature type="transmembrane region" description="Helical" evidence="9">
    <location>
        <begin position="96"/>
        <end position="114"/>
    </location>
</feature>
<evidence type="ECO:0000256" key="6">
    <source>
        <dbReference type="ARBA" id="ARBA00022737"/>
    </source>
</evidence>
<feature type="transmembrane region" description="Helical" evidence="9">
    <location>
        <begin position="204"/>
        <end position="223"/>
    </location>
</feature>
<keyword evidence="11" id="KW-1185">Reference proteome</keyword>
<dbReference type="Gene3D" id="1.20.1280.290">
    <property type="match status" value="1"/>
</dbReference>
<keyword evidence="4 9" id="KW-0762">Sugar transport</keyword>
<keyword evidence="8 9" id="KW-0472">Membrane</keyword>
<evidence type="ECO:0000256" key="5">
    <source>
        <dbReference type="ARBA" id="ARBA00022692"/>
    </source>
</evidence>